<gene>
    <name evidence="1" type="ORF">LCGC14_1068920</name>
</gene>
<evidence type="ECO:0000313" key="1">
    <source>
        <dbReference type="EMBL" id="KKN07252.1"/>
    </source>
</evidence>
<name>A0A0F9N5W1_9ZZZZ</name>
<accession>A0A0F9N5W1</accession>
<dbReference type="AlphaFoldDB" id="A0A0F9N5W1"/>
<reference evidence="1" key="1">
    <citation type="journal article" date="2015" name="Nature">
        <title>Complex archaea that bridge the gap between prokaryotes and eukaryotes.</title>
        <authorList>
            <person name="Spang A."/>
            <person name="Saw J.H."/>
            <person name="Jorgensen S.L."/>
            <person name="Zaremba-Niedzwiedzka K."/>
            <person name="Martijn J."/>
            <person name="Lind A.E."/>
            <person name="van Eijk R."/>
            <person name="Schleper C."/>
            <person name="Guy L."/>
            <person name="Ettema T.J."/>
        </authorList>
    </citation>
    <scope>NUCLEOTIDE SEQUENCE</scope>
</reference>
<proteinExistence type="predicted"/>
<sequence length="38" mass="4402">MKDLVDVDEIMEVAGYGVRDGAHNKDWVIQEMVRVLNR</sequence>
<comment type="caution">
    <text evidence="1">The sequence shown here is derived from an EMBL/GenBank/DDBJ whole genome shotgun (WGS) entry which is preliminary data.</text>
</comment>
<dbReference type="EMBL" id="LAZR01004591">
    <property type="protein sequence ID" value="KKN07252.1"/>
    <property type="molecule type" value="Genomic_DNA"/>
</dbReference>
<protein>
    <submittedName>
        <fullName evidence="1">Uncharacterized protein</fullName>
    </submittedName>
</protein>
<organism evidence="1">
    <name type="scientific">marine sediment metagenome</name>
    <dbReference type="NCBI Taxonomy" id="412755"/>
    <lineage>
        <taxon>unclassified sequences</taxon>
        <taxon>metagenomes</taxon>
        <taxon>ecological metagenomes</taxon>
    </lineage>
</organism>